<dbReference type="InterPro" id="IPR013747">
    <property type="entry name" value="ACP_syn_III_C"/>
</dbReference>
<feature type="domain" description="Beta-ketoacyl-[acyl-carrier-protein] synthase III N-terminal" evidence="4">
    <location>
        <begin position="133"/>
        <end position="201"/>
    </location>
</feature>
<dbReference type="Pfam" id="PF08545">
    <property type="entry name" value="ACP_syn_III"/>
    <property type="match status" value="1"/>
</dbReference>
<keyword evidence="6" id="KW-1185">Reference proteome</keyword>
<protein>
    <recommendedName>
        <fullName evidence="7">3-oxoacyl-ACP synthase</fullName>
    </recommendedName>
</protein>
<keyword evidence="1" id="KW-0808">Transferase</keyword>
<dbReference type="EMBL" id="CP089984">
    <property type="protein sequence ID" value="WXB15280.1"/>
    <property type="molecule type" value="Genomic_DNA"/>
</dbReference>
<organism evidence="5 6">
    <name type="scientific">Pendulispora albinea</name>
    <dbReference type="NCBI Taxonomy" id="2741071"/>
    <lineage>
        <taxon>Bacteria</taxon>
        <taxon>Pseudomonadati</taxon>
        <taxon>Myxococcota</taxon>
        <taxon>Myxococcia</taxon>
        <taxon>Myxococcales</taxon>
        <taxon>Sorangiineae</taxon>
        <taxon>Pendulisporaceae</taxon>
        <taxon>Pendulispora</taxon>
    </lineage>
</organism>
<dbReference type="Proteomes" id="UP001370348">
    <property type="component" value="Chromosome"/>
</dbReference>
<evidence type="ECO:0000259" key="3">
    <source>
        <dbReference type="Pfam" id="PF08541"/>
    </source>
</evidence>
<sequence length="325" mass="35504">MSEERSIGLSALGYCLPRASHSVEELARSARTTSAPDKLRYLGFGAVSIAETETSLDLARGAVDDLVRRSGFDLQKVDLIIYAAGVGTSHIVDPPPGYDAYHAHNPLPLFRFPGTRLALELGLPKVPVFGGSQLACSAFHGAVRMARALIASETDIEHVLCVAADKFPTEANREIVYNLMSDGACAGVVSRRTERNRIRAMRHVTRGVYWDGEASHDQLIAGFFPLVRDTILETVAHAGWTMADIDRLIPHNVNQKCWEIIGQMVGTPAERMYTKNIARIGHAVSSDNVINYLDAIDEGFVNPGDKVAWFVTGFGAHWTCMVLEA</sequence>
<dbReference type="Gene3D" id="3.40.47.10">
    <property type="match status" value="2"/>
</dbReference>
<dbReference type="Pfam" id="PF08541">
    <property type="entry name" value="ACP_syn_III_C"/>
    <property type="match status" value="1"/>
</dbReference>
<accession>A0ABZ2LY67</accession>
<evidence type="ECO:0000256" key="1">
    <source>
        <dbReference type="ARBA" id="ARBA00022679"/>
    </source>
</evidence>
<dbReference type="SUPFAM" id="SSF53901">
    <property type="entry name" value="Thiolase-like"/>
    <property type="match status" value="1"/>
</dbReference>
<dbReference type="PANTHER" id="PTHR34069">
    <property type="entry name" value="3-OXOACYL-[ACYL-CARRIER-PROTEIN] SYNTHASE 3"/>
    <property type="match status" value="1"/>
</dbReference>
<evidence type="ECO:0000313" key="5">
    <source>
        <dbReference type="EMBL" id="WXB15280.1"/>
    </source>
</evidence>
<evidence type="ECO:0000259" key="4">
    <source>
        <dbReference type="Pfam" id="PF08545"/>
    </source>
</evidence>
<evidence type="ECO:0008006" key="7">
    <source>
        <dbReference type="Google" id="ProtNLM"/>
    </source>
</evidence>
<gene>
    <name evidence="5" type="ORF">LZC94_46600</name>
</gene>
<dbReference type="RefSeq" id="WP_394824905.1">
    <property type="nucleotide sequence ID" value="NZ_CP089984.1"/>
</dbReference>
<dbReference type="InterPro" id="IPR013751">
    <property type="entry name" value="ACP_syn_III_N"/>
</dbReference>
<proteinExistence type="predicted"/>
<dbReference type="InterPro" id="IPR016039">
    <property type="entry name" value="Thiolase-like"/>
</dbReference>
<name>A0ABZ2LY67_9BACT</name>
<dbReference type="PANTHER" id="PTHR34069:SF2">
    <property type="entry name" value="BETA-KETOACYL-[ACYL-CARRIER-PROTEIN] SYNTHASE III"/>
    <property type="match status" value="1"/>
</dbReference>
<keyword evidence="2" id="KW-0012">Acyltransferase</keyword>
<evidence type="ECO:0000256" key="2">
    <source>
        <dbReference type="ARBA" id="ARBA00023315"/>
    </source>
</evidence>
<evidence type="ECO:0000313" key="6">
    <source>
        <dbReference type="Proteomes" id="UP001370348"/>
    </source>
</evidence>
<feature type="domain" description="Beta-ketoacyl-[acyl-carrier-protein] synthase III C-terminal" evidence="3">
    <location>
        <begin position="236"/>
        <end position="324"/>
    </location>
</feature>
<reference evidence="5 6" key="1">
    <citation type="submission" date="2021-12" db="EMBL/GenBank/DDBJ databases">
        <title>Discovery of the Pendulisporaceae a myxobacterial family with distinct sporulation behavior and unique specialized metabolism.</title>
        <authorList>
            <person name="Garcia R."/>
            <person name="Popoff A."/>
            <person name="Bader C.D."/>
            <person name="Loehr J."/>
            <person name="Walesch S."/>
            <person name="Walt C."/>
            <person name="Boldt J."/>
            <person name="Bunk B."/>
            <person name="Haeckl F.J.F.P.J."/>
            <person name="Gunesch A.P."/>
            <person name="Birkelbach J."/>
            <person name="Nuebel U."/>
            <person name="Pietschmann T."/>
            <person name="Bach T."/>
            <person name="Mueller R."/>
        </authorList>
    </citation>
    <scope>NUCLEOTIDE SEQUENCE [LARGE SCALE GENOMIC DNA]</scope>
    <source>
        <strain evidence="5 6">MSr11954</strain>
    </source>
</reference>